<comment type="caution">
    <text evidence="3">The sequence shown here is derived from an EMBL/GenBank/DDBJ whole genome shotgun (WGS) entry which is preliminary data.</text>
</comment>
<dbReference type="Gene3D" id="3.40.50.150">
    <property type="entry name" value="Vaccinia Virus protein VP39"/>
    <property type="match status" value="1"/>
</dbReference>
<feature type="transmembrane region" description="Helical" evidence="2">
    <location>
        <begin position="266"/>
        <end position="287"/>
    </location>
</feature>
<keyword evidence="2" id="KW-1133">Transmembrane helix</keyword>
<feature type="transmembrane region" description="Helical" evidence="2">
    <location>
        <begin position="442"/>
        <end position="458"/>
    </location>
</feature>
<sequence length="723" mass="80320">MLHFLFPVCLFLSAVLLFSIQPMAAKALLPVYGGTPAVWTVCMLFFQGVLLVAYGYAALLSVLKNTKTWRIIHSIVLLFSLSAIPLFLKPAVIAGAPEWSILSNLLTQLGLPLLVLGASAPLLQFAYSQTKAKGAADPYFLYSASNLGSLSSLVLYPWLIERFIGLKGQFHWWGIGYLIYIGLLVLVFCTHRFNPLTSDSKGSAPWPWRQMAYWVFLSFVPCSLMLGVTLYITTDVAATPLFWVLPLALYLLTFIFAFSSKPLISFSWLAQNFVLFLVFTVLCFILNASQVRAWQSILFNLASFFILAVLCHRQLFLKRPKPQLLTLFYVCLALGGVLAGIFNGILAPHWFNQVYEYPLALLLSLIALPISWSVEGDGNVKAVYQQQSTLQTISIPVIVLAILVGQYWIPAILWPGGFSNFQIGAIVALALAAIWGRSKATLLSSLFILFSFIFSPSLQGDKILVQERNFYGVKKVVDKGGDKRAVHALISQSTVHGLQSMSDPIPFGFSSYYGAIQSVVMELQQEWPSMSVTIIGLGIGTMACQFRHTDRVKIIEIDEQVIQIAKDPQYFTYLRDCPPKIELIKNDGRLAVEQLRDGSQKLLIVDAFSSDAIPIHLITLEAFSLYKQKITDEGAILINLSNRHLDLLPVITAAGRALDLMVLSKVDLGNTALGQFASQWAMLTMNQDLAFKLMKGNEWHFVASGKQVLWTDDYSNIIPLLKG</sequence>
<dbReference type="RefSeq" id="WP_400185432.1">
    <property type="nucleotide sequence ID" value="NZ_JBGORX010000001.1"/>
</dbReference>
<feature type="transmembrane region" description="Helical" evidence="2">
    <location>
        <begin position="139"/>
        <end position="158"/>
    </location>
</feature>
<name>A0ABW8D2Q4_9GAMM</name>
<feature type="transmembrane region" description="Helical" evidence="2">
    <location>
        <begin position="419"/>
        <end position="435"/>
    </location>
</feature>
<feature type="transmembrane region" description="Helical" evidence="2">
    <location>
        <begin position="37"/>
        <end position="59"/>
    </location>
</feature>
<evidence type="ECO:0000256" key="2">
    <source>
        <dbReference type="SAM" id="Phobius"/>
    </source>
</evidence>
<accession>A0ABW8D2Q4</accession>
<feature type="transmembrane region" description="Helical" evidence="2">
    <location>
        <begin position="357"/>
        <end position="374"/>
    </location>
</feature>
<feature type="transmembrane region" description="Helical" evidence="2">
    <location>
        <begin position="170"/>
        <end position="190"/>
    </location>
</feature>
<keyword evidence="4" id="KW-1185">Reference proteome</keyword>
<feature type="transmembrane region" description="Helical" evidence="2">
    <location>
        <begin position="240"/>
        <end position="259"/>
    </location>
</feature>
<evidence type="ECO:0000313" key="3">
    <source>
        <dbReference type="EMBL" id="MFJ1266968.1"/>
    </source>
</evidence>
<keyword evidence="1" id="KW-0620">Polyamine biosynthesis</keyword>
<dbReference type="SUPFAM" id="SSF53335">
    <property type="entry name" value="S-adenosyl-L-methionine-dependent methyltransferases"/>
    <property type="match status" value="1"/>
</dbReference>
<feature type="transmembrane region" description="Helical" evidence="2">
    <location>
        <begin position="71"/>
        <end position="88"/>
    </location>
</feature>
<keyword evidence="2" id="KW-0472">Membrane</keyword>
<gene>
    <name evidence="3" type="ORF">ACD661_00195</name>
</gene>
<keyword evidence="2" id="KW-0812">Transmembrane</keyword>
<dbReference type="NCBIfam" id="NF037959">
    <property type="entry name" value="MFS_SpdSyn"/>
    <property type="match status" value="1"/>
</dbReference>
<dbReference type="Proteomes" id="UP001615550">
    <property type="component" value="Unassembled WGS sequence"/>
</dbReference>
<evidence type="ECO:0000313" key="4">
    <source>
        <dbReference type="Proteomes" id="UP001615550"/>
    </source>
</evidence>
<dbReference type="PANTHER" id="PTHR43317">
    <property type="entry name" value="THERMOSPERMINE SYNTHASE ACAULIS5"/>
    <property type="match status" value="1"/>
</dbReference>
<organism evidence="3 4">
    <name type="scientific">Legionella lytica</name>
    <dbReference type="NCBI Taxonomy" id="96232"/>
    <lineage>
        <taxon>Bacteria</taxon>
        <taxon>Pseudomonadati</taxon>
        <taxon>Pseudomonadota</taxon>
        <taxon>Gammaproteobacteria</taxon>
        <taxon>Legionellales</taxon>
        <taxon>Legionellaceae</taxon>
        <taxon>Legionella</taxon>
    </lineage>
</organism>
<feature type="transmembrane region" description="Helical" evidence="2">
    <location>
        <begin position="324"/>
        <end position="351"/>
    </location>
</feature>
<dbReference type="PANTHER" id="PTHR43317:SF1">
    <property type="entry name" value="THERMOSPERMINE SYNTHASE ACAULIS5"/>
    <property type="match status" value="1"/>
</dbReference>
<dbReference type="EMBL" id="JBGORX010000001">
    <property type="protein sequence ID" value="MFJ1266968.1"/>
    <property type="molecule type" value="Genomic_DNA"/>
</dbReference>
<feature type="transmembrane region" description="Helical" evidence="2">
    <location>
        <begin position="293"/>
        <end position="312"/>
    </location>
</feature>
<reference evidence="3 4" key="1">
    <citation type="submission" date="2024-08" db="EMBL/GenBank/DDBJ databases">
        <title>Draft Genome Sequence of Legionella lytica strain DSB2004, Isolated From a Fire Sprinkler System.</title>
        <authorList>
            <person name="Everhart A.D."/>
            <person name="Kidane D.T."/>
            <person name="Farone A.L."/>
            <person name="Farone M.B."/>
        </authorList>
    </citation>
    <scope>NUCLEOTIDE SEQUENCE [LARGE SCALE GENOMIC DNA]</scope>
    <source>
        <strain evidence="3 4">DSB2004</strain>
    </source>
</reference>
<feature type="transmembrane region" description="Helical" evidence="2">
    <location>
        <begin position="211"/>
        <end position="234"/>
    </location>
</feature>
<proteinExistence type="predicted"/>
<dbReference type="InterPro" id="IPR029063">
    <property type="entry name" value="SAM-dependent_MTases_sf"/>
</dbReference>
<protein>
    <submittedName>
        <fullName evidence="3">Fused MFS/spermidine synthase</fullName>
    </submittedName>
</protein>
<feature type="transmembrane region" description="Helical" evidence="2">
    <location>
        <begin position="395"/>
        <end position="413"/>
    </location>
</feature>
<evidence type="ECO:0000256" key="1">
    <source>
        <dbReference type="ARBA" id="ARBA00023115"/>
    </source>
</evidence>
<feature type="transmembrane region" description="Helical" evidence="2">
    <location>
        <begin position="108"/>
        <end position="127"/>
    </location>
</feature>